<protein>
    <submittedName>
        <fullName evidence="1">Putative exonuclease, RdgC</fullName>
    </submittedName>
</protein>
<keyword evidence="1" id="KW-0378">Hydrolase</keyword>
<dbReference type="Pfam" id="PF04381">
    <property type="entry name" value="RdgC"/>
    <property type="match status" value="1"/>
</dbReference>
<dbReference type="EMBL" id="FQXS01000013">
    <property type="protein sequence ID" value="SHH87728.1"/>
    <property type="molecule type" value="Genomic_DNA"/>
</dbReference>
<dbReference type="RefSeq" id="WP_073376223.1">
    <property type="nucleotide sequence ID" value="NZ_FQXS01000013.1"/>
</dbReference>
<dbReference type="AlphaFoldDB" id="A0A1M5WJX7"/>
<name>A0A1M5WJX7_9BACT</name>
<dbReference type="GO" id="GO:0004527">
    <property type="term" value="F:exonuclease activity"/>
    <property type="evidence" value="ECO:0007669"/>
    <property type="project" value="UniProtKB-KW"/>
</dbReference>
<keyword evidence="1" id="KW-0269">Exonuclease</keyword>
<proteinExistence type="predicted"/>
<reference evidence="1 2" key="1">
    <citation type="submission" date="2016-11" db="EMBL/GenBank/DDBJ databases">
        <authorList>
            <person name="Jaros S."/>
            <person name="Januszkiewicz K."/>
            <person name="Wedrychowicz H."/>
        </authorList>
    </citation>
    <scope>NUCLEOTIDE SEQUENCE [LARGE SCALE GENOMIC DNA]</scope>
    <source>
        <strain evidence="1 2">DSM 9705</strain>
    </source>
</reference>
<evidence type="ECO:0000313" key="1">
    <source>
        <dbReference type="EMBL" id="SHH87728.1"/>
    </source>
</evidence>
<gene>
    <name evidence="1" type="ORF">SAMN02745124_02343</name>
</gene>
<organism evidence="1 2">
    <name type="scientific">Desulfofustis glycolicus DSM 9705</name>
    <dbReference type="NCBI Taxonomy" id="1121409"/>
    <lineage>
        <taxon>Bacteria</taxon>
        <taxon>Pseudomonadati</taxon>
        <taxon>Thermodesulfobacteriota</taxon>
        <taxon>Desulfobulbia</taxon>
        <taxon>Desulfobulbales</taxon>
        <taxon>Desulfocapsaceae</taxon>
        <taxon>Desulfofustis</taxon>
    </lineage>
</organism>
<dbReference type="InterPro" id="IPR007476">
    <property type="entry name" value="RdgC"/>
</dbReference>
<sequence>MGLMSGSASFVRFAVTGDLPENPLEFIARRISAYAFRDIDETTDEYSVGWVSVLNMFDAAFEYASFRNGDYIVLSLRTDERKVSPAVLKKFIAKEEERVRRQRQIPKLGRAARIEIKERVRAELTAKAIPVPTVYDLCWNLSDNSLLFFTTNKKAHTVLEDYFKDCFGLLLVQQIPYNTAEKLLVSESPVPLESMSPQLFI</sequence>
<dbReference type="Proteomes" id="UP000184139">
    <property type="component" value="Unassembled WGS sequence"/>
</dbReference>
<keyword evidence="2" id="KW-1185">Reference proteome</keyword>
<dbReference type="OrthoDB" id="9793997at2"/>
<dbReference type="GO" id="GO:0006310">
    <property type="term" value="P:DNA recombination"/>
    <property type="evidence" value="ECO:0007669"/>
    <property type="project" value="InterPro"/>
</dbReference>
<dbReference type="STRING" id="1121409.SAMN02745124_02343"/>
<accession>A0A1M5WJX7</accession>
<evidence type="ECO:0000313" key="2">
    <source>
        <dbReference type="Proteomes" id="UP000184139"/>
    </source>
</evidence>
<keyword evidence="1" id="KW-0540">Nuclease</keyword>